<gene>
    <name evidence="3" type="ORF">HHU12_26455</name>
</gene>
<reference evidence="3 4" key="1">
    <citation type="submission" date="2020-04" db="EMBL/GenBank/DDBJ databases">
        <title>Flammeovirga sp. SR4, a novel species isolated from seawater.</title>
        <authorList>
            <person name="Wang X."/>
        </authorList>
    </citation>
    <scope>NUCLEOTIDE SEQUENCE [LARGE SCALE GENOMIC DNA]</scope>
    <source>
        <strain evidence="3 4">ATCC 23126</strain>
    </source>
</reference>
<name>A0A7X9RZ94_9BACT</name>
<feature type="domain" description="Secretion system C-terminal sorting" evidence="2">
    <location>
        <begin position="3327"/>
        <end position="3393"/>
    </location>
</feature>
<keyword evidence="1" id="KW-0732">Signal</keyword>
<sequence length="3397" mass="379841">MKTALSLFIMLISLVGIHNSYGQTDYTGTHSFTSGVITIDTKTFLESGSSELIIQFTTTDALPIGYEIVDSYNDGSEDKHTSLTYTLGDNRAFTINQGTNAIISEIQDVDVSNNKYSITIDKQAFLDAVGNNFSNADEIQGRLAVNLILRSLNRDKVYIQVPSGWTNNNTPLIEIEGTDGSIVGIPLVSIDVEGESNWYSFDLNTSVTFDDPSAQKNNVRFTKDANDDNKETVWIDITNTSTWYEINNNGTFDTFNENQIGDAASFNYLYLEASNNNYKPTLYVDNKAPVINLISNFPSSDQLSTQFVFEVDEVNLPHITNGSHEYTLEFYTDYRRQEPYFKSISAGSSEINQTGSVSEITFLSNETPETFFGGKNQLYTKLIITDDAGNEATYEGITFVIEPEFFITMDESDKEKVISLNTTLGFSHNLLSDDIDTSQSSATISWSGGGNINVPITYDASNFNLTFETTEIDAITTALGGYSNEKLDVTITINLTTTGISPTKTTTFTHDAVLDIFAPKFVENGVTHEGINGSWIDLTQSTVFKYKVTDYDLDIDATKLMIGGNPVDVSSYVHDESDNSYILSFLLNGGTPLANANGTINVGPLNLKDKAGNQSTASSAVTYSYNEFETAPSGTATYTQNEEVVTTSVDAGTVNVKIALADNGGIAVGDKATVQFYSVKNQPVTQEISITTDANNTSQKVLSFDVTVNNTTFYNNTTFAYDVTITNGSKKKNTTTVFTGPTINLPTDFFVTKTDPDEKYVKDLTVIDFSHNKTNNSSIDQGLSYAKLKNSTIDDRNLNLTFGTGNDNNTFSVTIPNDLSISEGTELTLDIVLYEGNGTGSQAFHSSKLIYDNTAPSLSSNEATHQGIINSDWIDLSQPTIFKFNVNELELDTEETQLTIGSNTLGISSFEKNSSTYTISFILDEETVLTGNNGTINVGPLILKDKAGNEFNAYETPEGYDYNKFGTIPTAEPTYSQTGNANADITVKTGTVNVDVVLSSDDIDVGDIATVQFYGVKTQPEIGSLTITENSSNEKKLNFNINISDALFYNNTPIQYDITITNKSNIKKTTSVITGPIAQFPVNFTVERSDTEQKYVKASSTVTFKHNKTNKDLDQSISKAKIEYVDTDDDTIIREVNLPVFDNQTEDENEFSITIPNDLSNISEGTEITLELTLNETGGTGNRAFHSSKLYYDDTAPTYTSFTHPTFNTTGNGGNRKYWLDLTVPNIFVFSVSDFDLEVDSSFLVIDGDSLSIIDYTEDSRTYTLSYDLGEALTANSGSIIMDSLALMDKSGNTTTETFNNTYYYEKYFELPKLDNEIIYSVIDGNDVDVIGEGGVINNNNTIRVKIPYSTIGKFTNDQVKLFNTIGDEVIISGGNLKTDKSGTPDYFYFDIDIDSDSFYDNRPFAFEISLVNSSLLTFSSGRIEGPIFQFTESASLSISRIDPDQLFVQPGAEVHFKHSLISNDKIDQDESYILLKKNDEDKTVIFDSSNETEEYLVFNEEENTFKISIPTLATEGDNAVAEEEELTLHVYLYKDGETEASTEHTSSIVYDNSVTTTTVSVVKAQGSTIDSKYWLDLTQSSVFTYTVYDAGLDVERSKLLIGTDSVSVISYTEGDSDNSYNLSFNVDEYLPEDGESLTINSLALYDKAGNSLVISDGGVNDTYYYEKDLTINDSGIKYYKMIKNGEIYNDSTEINNNIITEGRIRVKVPYGSKGNINDIEVKVLGAIVDVSATLIGKEINDGAKYITFDVNVDSKTFSHNRLFTFELNFKNYSKLEFSTGRVEGPVFKFPVDFYITKKNEDVRLITEFSEVIFLHNKDDNGDIDTNRATLKIKKGDNSLVTGGSLEFPTGKKEFYLTLNKLLDNNSTELIEGTEVTCEITLYESGSEGQVAFISTTFIYDNQPPKYNGFSKTNSTTLVTEGGETKYWIDLTTPIILEFEVSDHDLDIDKCRLKLSSSEDSIKAIGYEGGKLSFEIDQSFLIGNAGDINIARLSLYDKLGNYIVLEDVFKNLVFNYEKPENIRINKVEVDNVNSTDQVLSAGTKTFKVYYTSVAFKDASVNFLNTKVPISISSSNLNYNRAENYFTFNVNLTEERFFNNSKVDFEVTFNNHSSVTKTIKRSDNLTVQFLVDFYITRENPNEIYLKDGSTIEFNHSSTNKNIDQERSIVTYKIGNSVEEKPLALSFDDANDSKKFSVTIPTLTGVSEGTEVELSITLYQKGASGIQAKQVSTLIYDNDAPEFVEYAVTGINTNIPIDQEETKLPWINRKEQTFFQFTVKDHALDIENCKLKVDIADQIKELELYRFITVDASTTTLMYSLSELDLLAETDTVKIISLELQDKVGNQKAYENFVDESDEKVEYVYEKAFAIQTDAIRYLKAGTEEDIREDLEGPVTIRIPYISKGLSDVVVEFQETKKVLVVEDDSITFDRENGYLEFTIAVSNEFFESDRAIAYSIKMINNSMMEIFNSSIKGPKMKFTTPSEITVDFPDLKQNKWLIEHNDEEQLKVAIKGRGNSVDEEPPLNANKVTVMLDNRVIYEISDNLISVKNYNLYLPARVFPKDPNTGKVILGEKDLYFRLSNDVGSNDGDGRVAILSDVPDIRINKGWLYYHRTGDTFTVKTNLDQNNEVENIRYTPINTPLMSPSDLWKFYGEGTTNDDISVTISAQASDINGASSTDQMVVGITTTDVVTNLQESYCSNNNNENVITITSKYTDQTEDLHLELYRINLGNLEKIDASGFVDLGDFSYQFDPKVIHEDDNKRTERFRVRLVYHDSTGNGNITLGYKEFQTIFEPDVTTDLLMRQPIVGESSSISIGLTDFKDRTYKLLENENIEIVNDIIETSDGQFVVKLKDGFTGETLKLDLQVYSESGRCEIYKSYIVEVSQKQLALSNNNKIQISFSSIDNWTTSFLTQNGDTYVYEEGFEEATPWNNTSNEWKLSGNQKKGHTTLTSPVYDLTFLEKGGQEMRPMLKFIYEDKTTERNGVYLQLRQLENGANENWVTVGKDDEVWNWYNTYGLYNNDLVSNETDYAWSGGVGLLEGRLPLDEYLDDAKTMEKVQFRLVFAYGQNTEDAFKPIQLDIQNRRRNVIVESFLQANNSTHHSILAQLEDMFKKHTATDPEYMHNYYLERSLECEDPLYNRGAEMVEARRLWYGLNSIDDTEGHYALAIDGELFEGNDTQYFDEKISDALRKSVLKDEPVELSWRIDDSNQLVVDYVIADTLIQKVDELLWVFTYGDEQTQIGQCNPLSINANTNNQVIGAVISDNAENEGTVIANLNGVPSALGNNFHLQLLLQHYESMEIFSAVHIPVKRGIVNSVDPSKAVDFTLYPNPAKEVINITYKPTINTSFSIHSVEGQKVKSGSLTGTEIDVRNIPHGMYLLSLYEGGERIAVKTFVKE</sequence>
<proteinExistence type="predicted"/>
<feature type="chain" id="PRO_5031502958" evidence="1">
    <location>
        <begin position="23"/>
        <end position="3397"/>
    </location>
</feature>
<keyword evidence="4" id="KW-1185">Reference proteome</keyword>
<dbReference type="RefSeq" id="WP_169659751.1">
    <property type="nucleotide sequence ID" value="NZ_JABANE010000103.1"/>
</dbReference>
<dbReference type="EMBL" id="JABANE010000103">
    <property type="protein sequence ID" value="NME71537.1"/>
    <property type="molecule type" value="Genomic_DNA"/>
</dbReference>
<dbReference type="Pfam" id="PF18962">
    <property type="entry name" value="Por_Secre_tail"/>
    <property type="match status" value="1"/>
</dbReference>
<comment type="caution">
    <text evidence="3">The sequence shown here is derived from an EMBL/GenBank/DDBJ whole genome shotgun (WGS) entry which is preliminary data.</text>
</comment>
<evidence type="ECO:0000256" key="1">
    <source>
        <dbReference type="SAM" id="SignalP"/>
    </source>
</evidence>
<organism evidence="3 4">
    <name type="scientific">Flammeovirga aprica JL-4</name>
    <dbReference type="NCBI Taxonomy" id="694437"/>
    <lineage>
        <taxon>Bacteria</taxon>
        <taxon>Pseudomonadati</taxon>
        <taxon>Bacteroidota</taxon>
        <taxon>Cytophagia</taxon>
        <taxon>Cytophagales</taxon>
        <taxon>Flammeovirgaceae</taxon>
        <taxon>Flammeovirga</taxon>
    </lineage>
</organism>
<accession>A0A7X9RZ94</accession>
<evidence type="ECO:0000313" key="3">
    <source>
        <dbReference type="EMBL" id="NME71537.1"/>
    </source>
</evidence>
<feature type="signal peptide" evidence="1">
    <location>
        <begin position="1"/>
        <end position="22"/>
    </location>
</feature>
<protein>
    <submittedName>
        <fullName evidence="3">T9SS type A sorting domain-containing protein</fullName>
    </submittedName>
</protein>
<dbReference type="Proteomes" id="UP000576082">
    <property type="component" value="Unassembled WGS sequence"/>
</dbReference>
<dbReference type="InterPro" id="IPR026444">
    <property type="entry name" value="Secre_tail"/>
</dbReference>
<evidence type="ECO:0000259" key="2">
    <source>
        <dbReference type="Pfam" id="PF18962"/>
    </source>
</evidence>
<evidence type="ECO:0000313" key="4">
    <source>
        <dbReference type="Proteomes" id="UP000576082"/>
    </source>
</evidence>